<dbReference type="InterPro" id="IPR010895">
    <property type="entry name" value="CHRD"/>
</dbReference>
<feature type="region of interest" description="Disordered" evidence="1">
    <location>
        <begin position="202"/>
        <end position="240"/>
    </location>
</feature>
<dbReference type="AlphaFoldDB" id="A0A7R9ZAM1"/>
<reference evidence="4" key="1">
    <citation type="submission" date="2021-01" db="EMBL/GenBank/DDBJ databases">
        <authorList>
            <person name="Corre E."/>
            <person name="Pelletier E."/>
            <person name="Niang G."/>
            <person name="Scheremetjew M."/>
            <person name="Finn R."/>
            <person name="Kale V."/>
            <person name="Holt S."/>
            <person name="Cochrane G."/>
            <person name="Meng A."/>
            <person name="Brown T."/>
            <person name="Cohen L."/>
        </authorList>
    </citation>
    <scope>NUCLEOTIDE SEQUENCE</scope>
    <source>
        <strain evidence="4">CCMP147</strain>
    </source>
</reference>
<dbReference type="EMBL" id="HBED01027958">
    <property type="protein sequence ID" value="CAD8315077.1"/>
    <property type="molecule type" value="Transcribed_RNA"/>
</dbReference>
<name>A0A7R9ZAM1_9STRA</name>
<evidence type="ECO:0000313" key="4">
    <source>
        <dbReference type="EMBL" id="CAD8315077.1"/>
    </source>
</evidence>
<evidence type="ECO:0000256" key="1">
    <source>
        <dbReference type="SAM" id="MobiDB-lite"/>
    </source>
</evidence>
<feature type="chain" id="PRO_5031328510" description="CHRD domain-containing protein" evidence="2">
    <location>
        <begin position="39"/>
        <end position="240"/>
    </location>
</feature>
<gene>
    <name evidence="4" type="ORF">TDUB1175_LOCUS13866</name>
</gene>
<feature type="signal peptide" evidence="2">
    <location>
        <begin position="1"/>
        <end position="38"/>
    </location>
</feature>
<keyword evidence="2" id="KW-0732">Signal</keyword>
<proteinExistence type="predicted"/>
<sequence length="240" mass="26323">MSSATATQRTKMFTIKSVHAAALWWSVALLWAPQEAHGGSINDDHPNFPYHPTPAYKPATTYKAHPLTGFEVVPPVQTTITGTAKFKFDDSFSTMRFDFGVDLELTRPSDSDDSEVQTSEVQTVFLPSGTDLRCGKKGTIGPVVIPLTGNLTKALLYEGKLGVGGTVTSEDMVTTTRCGENLMELARSMTKGHVYVNVESLENPEGQVRGQVSPHGTEQTNTKKKNNKKKNNKKKKKKKH</sequence>
<protein>
    <recommendedName>
        <fullName evidence="3">CHRD domain-containing protein</fullName>
    </recommendedName>
</protein>
<feature type="compositionally biased region" description="Basic residues" evidence="1">
    <location>
        <begin position="222"/>
        <end position="240"/>
    </location>
</feature>
<dbReference type="Pfam" id="PF07452">
    <property type="entry name" value="CHRD"/>
    <property type="match status" value="1"/>
</dbReference>
<feature type="domain" description="CHRD" evidence="3">
    <location>
        <begin position="66"/>
        <end position="212"/>
    </location>
</feature>
<evidence type="ECO:0000259" key="3">
    <source>
        <dbReference type="Pfam" id="PF07452"/>
    </source>
</evidence>
<organism evidence="4">
    <name type="scientific">Pseudictyota dubia</name>
    <dbReference type="NCBI Taxonomy" id="2749911"/>
    <lineage>
        <taxon>Eukaryota</taxon>
        <taxon>Sar</taxon>
        <taxon>Stramenopiles</taxon>
        <taxon>Ochrophyta</taxon>
        <taxon>Bacillariophyta</taxon>
        <taxon>Mediophyceae</taxon>
        <taxon>Biddulphiophycidae</taxon>
        <taxon>Eupodiscales</taxon>
        <taxon>Odontellaceae</taxon>
        <taxon>Pseudictyota</taxon>
    </lineage>
</organism>
<accession>A0A7R9ZAM1</accession>
<evidence type="ECO:0000256" key="2">
    <source>
        <dbReference type="SAM" id="SignalP"/>
    </source>
</evidence>